<organism evidence="2 3">
    <name type="scientific">Apiospora phragmitis</name>
    <dbReference type="NCBI Taxonomy" id="2905665"/>
    <lineage>
        <taxon>Eukaryota</taxon>
        <taxon>Fungi</taxon>
        <taxon>Dikarya</taxon>
        <taxon>Ascomycota</taxon>
        <taxon>Pezizomycotina</taxon>
        <taxon>Sordariomycetes</taxon>
        <taxon>Xylariomycetidae</taxon>
        <taxon>Amphisphaeriales</taxon>
        <taxon>Apiosporaceae</taxon>
        <taxon>Apiospora</taxon>
    </lineage>
</organism>
<gene>
    <name evidence="2" type="ORF">PG994_003962</name>
</gene>
<dbReference type="PANTHER" id="PTHR38117">
    <property type="entry name" value="NACHT AND WD40 DOMAIN PROTEIN"/>
    <property type="match status" value="1"/>
</dbReference>
<protein>
    <recommendedName>
        <fullName evidence="1">DUF7053 domain-containing protein</fullName>
    </recommendedName>
</protein>
<dbReference type="RefSeq" id="XP_066719649.1">
    <property type="nucleotide sequence ID" value="XM_066855371.1"/>
</dbReference>
<keyword evidence="3" id="KW-1185">Reference proteome</keyword>
<dbReference type="Pfam" id="PF23155">
    <property type="entry name" value="DUF7053"/>
    <property type="match status" value="1"/>
</dbReference>
<dbReference type="GeneID" id="92088434"/>
<evidence type="ECO:0000313" key="3">
    <source>
        <dbReference type="Proteomes" id="UP001480595"/>
    </source>
</evidence>
<dbReference type="Proteomes" id="UP001480595">
    <property type="component" value="Unassembled WGS sequence"/>
</dbReference>
<comment type="caution">
    <text evidence="2">The sequence shown here is derived from an EMBL/GenBank/DDBJ whole genome shotgun (WGS) entry which is preliminary data.</text>
</comment>
<dbReference type="InterPro" id="IPR055481">
    <property type="entry name" value="DUF7053"/>
</dbReference>
<name>A0ABR1VZM3_9PEZI</name>
<reference evidence="2 3" key="1">
    <citation type="submission" date="2023-01" db="EMBL/GenBank/DDBJ databases">
        <title>Analysis of 21 Apiospora genomes using comparative genomics revels a genus with tremendous synthesis potential of carbohydrate active enzymes and secondary metabolites.</title>
        <authorList>
            <person name="Sorensen T."/>
        </authorList>
    </citation>
    <scope>NUCLEOTIDE SEQUENCE [LARGE SCALE GENOMIC DNA]</scope>
    <source>
        <strain evidence="2 3">CBS 135458</strain>
    </source>
</reference>
<proteinExistence type="predicted"/>
<dbReference type="PANTHER" id="PTHR38117:SF2">
    <property type="entry name" value="NACHT AND WD40 DOMAIN PROTEIN"/>
    <property type="match status" value="1"/>
</dbReference>
<feature type="domain" description="DUF7053" evidence="1">
    <location>
        <begin position="5"/>
        <end position="151"/>
    </location>
</feature>
<sequence length="152" mass="16854">MPSETTITTPIPTSVSRDAVLAALHDHDRYIRTTCPQLINYAHVSSNPATSTTREEGLPCEVYEVTDKRPIGQTTFRLTLTDRPGEGIDALIEGKAPTGSMTIRSRFRVLEGAPQSTLEERVAIDSNMLMNKMIKGNVEKSHPEQHQKFMAC</sequence>
<dbReference type="EMBL" id="JAQQWL010000004">
    <property type="protein sequence ID" value="KAK8076690.1"/>
    <property type="molecule type" value="Genomic_DNA"/>
</dbReference>
<evidence type="ECO:0000259" key="1">
    <source>
        <dbReference type="Pfam" id="PF23155"/>
    </source>
</evidence>
<evidence type="ECO:0000313" key="2">
    <source>
        <dbReference type="EMBL" id="KAK8076690.1"/>
    </source>
</evidence>
<accession>A0ABR1VZM3</accession>